<protein>
    <submittedName>
        <fullName evidence="4">Secreted protein</fullName>
    </submittedName>
</protein>
<accession>A0A183CWM7</accession>
<dbReference type="Proteomes" id="UP000271098">
    <property type="component" value="Unassembled WGS sequence"/>
</dbReference>
<evidence type="ECO:0000256" key="1">
    <source>
        <dbReference type="SAM" id="Phobius"/>
    </source>
</evidence>
<keyword evidence="1" id="KW-0812">Transmembrane</keyword>
<evidence type="ECO:0000313" key="2">
    <source>
        <dbReference type="EMBL" id="VDK28920.1"/>
    </source>
</evidence>
<keyword evidence="3" id="KW-1185">Reference proteome</keyword>
<evidence type="ECO:0000313" key="3">
    <source>
        <dbReference type="Proteomes" id="UP000271098"/>
    </source>
</evidence>
<evidence type="ECO:0000313" key="4">
    <source>
        <dbReference type="WBParaSite" id="GPUH_0000086801-mRNA-1"/>
    </source>
</evidence>
<name>A0A183CWM7_9BILA</name>
<reference evidence="2 3" key="2">
    <citation type="submission" date="2018-11" db="EMBL/GenBank/DDBJ databases">
        <authorList>
            <consortium name="Pathogen Informatics"/>
        </authorList>
    </citation>
    <scope>NUCLEOTIDE SEQUENCE [LARGE SCALE GENOMIC DNA]</scope>
</reference>
<keyword evidence="1" id="KW-0472">Membrane</keyword>
<dbReference type="EMBL" id="UYRT01000898">
    <property type="protein sequence ID" value="VDK28920.1"/>
    <property type="molecule type" value="Genomic_DNA"/>
</dbReference>
<dbReference type="WBParaSite" id="GPUH_0000086801-mRNA-1">
    <property type="protein sequence ID" value="GPUH_0000086801-mRNA-1"/>
    <property type="gene ID" value="GPUH_0000086801"/>
</dbReference>
<feature type="transmembrane region" description="Helical" evidence="1">
    <location>
        <begin position="60"/>
        <end position="80"/>
    </location>
</feature>
<gene>
    <name evidence="2" type="ORF">GPUH_LOCUS868</name>
</gene>
<reference evidence="4" key="1">
    <citation type="submission" date="2016-06" db="UniProtKB">
        <authorList>
            <consortium name="WormBaseParasite"/>
        </authorList>
    </citation>
    <scope>IDENTIFICATION</scope>
</reference>
<organism evidence="4">
    <name type="scientific">Gongylonema pulchrum</name>
    <dbReference type="NCBI Taxonomy" id="637853"/>
    <lineage>
        <taxon>Eukaryota</taxon>
        <taxon>Metazoa</taxon>
        <taxon>Ecdysozoa</taxon>
        <taxon>Nematoda</taxon>
        <taxon>Chromadorea</taxon>
        <taxon>Rhabditida</taxon>
        <taxon>Spirurina</taxon>
        <taxon>Spiruromorpha</taxon>
        <taxon>Spiruroidea</taxon>
        <taxon>Gongylonematidae</taxon>
        <taxon>Gongylonema</taxon>
    </lineage>
</organism>
<keyword evidence="1" id="KW-1133">Transmembrane helix</keyword>
<proteinExistence type="predicted"/>
<dbReference type="AlphaFoldDB" id="A0A183CWM7"/>
<feature type="transmembrane region" description="Helical" evidence="1">
    <location>
        <begin position="25"/>
        <end position="48"/>
    </location>
</feature>
<sequence length="91" mass="9932">MAVETCSSSWSKQKNSTEVMAADEFGLHSFMSCFADFGAACLAIFAGSDNRCDCSAHVHIRLYLSRICTLLLLSLSLLNFPSSAEMPLTLF</sequence>